<dbReference type="InterPro" id="IPR024294">
    <property type="entry name" value="DUF3810"/>
</dbReference>
<reference evidence="2 3" key="1">
    <citation type="journal article" date="2016" name="BMC Genomics">
        <title>Type VI secretion systems of human gut Bacteroidales segregate into three genetic architectures, two of which are contained on mobile genetic elements.</title>
        <authorList>
            <person name="Coyne M.J."/>
            <person name="Roelofs K.G."/>
            <person name="Comstock L.E."/>
        </authorList>
    </citation>
    <scope>NUCLEOTIDE SEQUENCE [LARGE SCALE GENOMIC DNA]</scope>
    <source>
        <strain evidence="2 3">CL09T03C01</strain>
    </source>
</reference>
<comment type="caution">
    <text evidence="2">The sequence shown here is derived from an EMBL/GenBank/DDBJ whole genome shotgun (WGS) entry which is preliminary data.</text>
</comment>
<dbReference type="EMBL" id="LRGC01000010">
    <property type="protein sequence ID" value="KWR54023.1"/>
    <property type="molecule type" value="Genomic_DNA"/>
</dbReference>
<dbReference type="Pfam" id="PF12725">
    <property type="entry name" value="DUF3810"/>
    <property type="match status" value="1"/>
</dbReference>
<keyword evidence="1" id="KW-0812">Transmembrane</keyword>
<dbReference type="Proteomes" id="UP000056419">
    <property type="component" value="Unassembled WGS sequence"/>
</dbReference>
<dbReference type="RefSeq" id="WP_060386100.1">
    <property type="nucleotide sequence ID" value="NZ_JADMTE010000022.1"/>
</dbReference>
<keyword evidence="3" id="KW-1185">Reference proteome</keyword>
<evidence type="ECO:0000313" key="3">
    <source>
        <dbReference type="Proteomes" id="UP000056419"/>
    </source>
</evidence>
<sequence length="365" mass="42256">MKRSITIAGVRFRGNSLLLIFFLLLVLCVQTVPGLGDAYAMYVYPSIARALSSFSRLVPFAIGDLFIALSIAGVLLYPVYARCIRKQKWNRILQKDVKYLLWVYVWFYLAWGLNYSQKNFYERTRIPYTAYTPDNFRSFTDSYIENLNSSYTDITSVEKELVCRESVRVYNQIGDSLGVHRPFHQTPRAKTMLFTPLISMVGVTGSMGPFFCEFTLNGDLLPSQYPATYAHEFAHLLGITSEAEANFYAYQVCTRSQVQAIRFSGYLSVLPHVLNNARRLMTEEEYAQLFRRIRPEIIGLAKKNSEYWMKKYNPVIGRIQDRIYDLYLKGNKIESGRKNYSEVVGLLISYEEWKKNSIFASIMFN</sequence>
<evidence type="ECO:0000256" key="1">
    <source>
        <dbReference type="SAM" id="Phobius"/>
    </source>
</evidence>
<accession>A0A108T6C4</accession>
<protein>
    <recommendedName>
        <fullName evidence="4">DUF3810 domain-containing protein</fullName>
    </recommendedName>
</protein>
<dbReference type="AlphaFoldDB" id="A0A108T6C4"/>
<keyword evidence="1" id="KW-0472">Membrane</keyword>
<evidence type="ECO:0000313" key="2">
    <source>
        <dbReference type="EMBL" id="KWR54023.1"/>
    </source>
</evidence>
<feature type="transmembrane region" description="Helical" evidence="1">
    <location>
        <begin position="99"/>
        <end position="116"/>
    </location>
</feature>
<organism evidence="2 3">
    <name type="scientific">Bacteroides stercoris</name>
    <dbReference type="NCBI Taxonomy" id="46506"/>
    <lineage>
        <taxon>Bacteria</taxon>
        <taxon>Pseudomonadati</taxon>
        <taxon>Bacteroidota</taxon>
        <taxon>Bacteroidia</taxon>
        <taxon>Bacteroidales</taxon>
        <taxon>Bacteroidaceae</taxon>
        <taxon>Bacteroides</taxon>
    </lineage>
</organism>
<gene>
    <name evidence="2" type="ORF">AA415_02274</name>
</gene>
<keyword evidence="1" id="KW-1133">Transmembrane helix</keyword>
<dbReference type="PATRIC" id="fig|46506.5.peg.2438"/>
<feature type="transmembrane region" description="Helical" evidence="1">
    <location>
        <begin position="60"/>
        <end position="79"/>
    </location>
</feature>
<proteinExistence type="predicted"/>
<name>A0A108T6C4_BACSE</name>
<dbReference type="STRING" id="46506.AA415_02274"/>
<evidence type="ECO:0008006" key="4">
    <source>
        <dbReference type="Google" id="ProtNLM"/>
    </source>
</evidence>